<protein>
    <submittedName>
        <fullName evidence="2">Uncharacterized protein</fullName>
    </submittedName>
</protein>
<reference evidence="3" key="2">
    <citation type="submission" date="2015-03" db="EMBL/GenBank/DDBJ databases">
        <authorList>
            <consortium name="Pathogen Informatics"/>
            <person name="Murphy D."/>
        </authorList>
    </citation>
    <scope>NUCLEOTIDE SEQUENCE</scope>
    <source>
        <strain evidence="3">N09902308</strain>
    </source>
</reference>
<gene>
    <name evidence="3" type="ORF">ERS007739_02673</name>
    <name evidence="2" type="ORF">ERS007741_04532</name>
    <name evidence="1" type="ORF">ERS027661_01066</name>
</gene>
<evidence type="ECO:0000313" key="3">
    <source>
        <dbReference type="EMBL" id="COY48011.1"/>
    </source>
</evidence>
<evidence type="ECO:0000313" key="2">
    <source>
        <dbReference type="EMBL" id="COX56065.1"/>
    </source>
</evidence>
<name>A0A655JRP0_MYCTX</name>
<evidence type="ECO:0000313" key="6">
    <source>
        <dbReference type="Proteomes" id="UP000049023"/>
    </source>
</evidence>
<evidence type="ECO:0000313" key="4">
    <source>
        <dbReference type="Proteomes" id="UP000039021"/>
    </source>
</evidence>
<proteinExistence type="predicted"/>
<dbReference type="AlphaFoldDB" id="A0A655JRP0"/>
<evidence type="ECO:0000313" key="1">
    <source>
        <dbReference type="EMBL" id="CKR33853.1"/>
    </source>
</evidence>
<dbReference type="Proteomes" id="UP000048600">
    <property type="component" value="Unassembled WGS sequence"/>
</dbReference>
<organism evidence="2 5">
    <name type="scientific">Mycobacterium tuberculosis</name>
    <dbReference type="NCBI Taxonomy" id="1773"/>
    <lineage>
        <taxon>Bacteria</taxon>
        <taxon>Bacillati</taxon>
        <taxon>Actinomycetota</taxon>
        <taxon>Actinomycetes</taxon>
        <taxon>Mycobacteriales</taxon>
        <taxon>Mycobacteriaceae</taxon>
        <taxon>Mycobacterium</taxon>
        <taxon>Mycobacterium tuberculosis complex</taxon>
    </lineage>
</organism>
<reference evidence="4 5" key="1">
    <citation type="submission" date="2015-03" db="EMBL/GenBank/DDBJ databases">
        <authorList>
            <consortium name="Pathogen Informatics"/>
        </authorList>
    </citation>
    <scope>NUCLEOTIDE SEQUENCE [LARGE SCALE GENOMIC DNA]</scope>
    <source>
        <strain evidence="1 6">Bir 187</strain>
        <strain evidence="4">N09902308</strain>
        <strain evidence="2 5">P00601463</strain>
    </source>
</reference>
<dbReference type="EMBL" id="CSBK01001255">
    <property type="protein sequence ID" value="COY48011.1"/>
    <property type="molecule type" value="Genomic_DNA"/>
</dbReference>
<dbReference type="EMBL" id="CNFU01000160">
    <property type="protein sequence ID" value="CKR33853.1"/>
    <property type="molecule type" value="Genomic_DNA"/>
</dbReference>
<dbReference type="EMBL" id="CHKL01001005">
    <property type="protein sequence ID" value="COX56065.1"/>
    <property type="molecule type" value="Genomic_DNA"/>
</dbReference>
<evidence type="ECO:0000313" key="5">
    <source>
        <dbReference type="Proteomes" id="UP000048600"/>
    </source>
</evidence>
<dbReference type="Proteomes" id="UP000049023">
    <property type="component" value="Unassembled WGS sequence"/>
</dbReference>
<dbReference type="Proteomes" id="UP000039021">
    <property type="component" value="Unassembled WGS sequence"/>
</dbReference>
<sequence length="100" mass="10669">MPLFSSVTPWAMDWSSDRFPINGHHCSGVYWATGLLGPKMGRMYALSMIAKTRSLRIGSPVPPIINAVSGLPDSIPTEPRAPLDPAVPDIAAVLLASAWA</sequence>
<accession>A0A655JRP0</accession>